<organism evidence="1 2">
    <name type="scientific">Segatella oris F0302</name>
    <dbReference type="NCBI Taxonomy" id="649760"/>
    <lineage>
        <taxon>Bacteria</taxon>
        <taxon>Pseudomonadati</taxon>
        <taxon>Bacteroidota</taxon>
        <taxon>Bacteroidia</taxon>
        <taxon>Bacteroidales</taxon>
        <taxon>Prevotellaceae</taxon>
        <taxon>Segatella</taxon>
    </lineage>
</organism>
<accession>D1QPJ3</accession>
<sequence>MCCPTKENACFFLSGRLFFCYFDGLIVLLKSSSSSAGTSYALSS</sequence>
<gene>
    <name evidence="1" type="ORF">HMPREF0971_00884</name>
</gene>
<dbReference type="HOGENOM" id="CLU_3220218_0_0_10"/>
<protein>
    <submittedName>
        <fullName evidence="1">Uncharacterized protein</fullName>
    </submittedName>
</protein>
<reference evidence="1 2" key="1">
    <citation type="submission" date="2009-11" db="EMBL/GenBank/DDBJ databases">
        <authorList>
            <person name="Weinstock G."/>
            <person name="Sodergren E."/>
            <person name="Clifton S."/>
            <person name="Fulton L."/>
            <person name="Fulton B."/>
            <person name="Courtney L."/>
            <person name="Fronick C."/>
            <person name="Harrison M."/>
            <person name="Strong C."/>
            <person name="Farmer C."/>
            <person name="Delahaunty K."/>
            <person name="Markovic C."/>
            <person name="Hall O."/>
            <person name="Minx P."/>
            <person name="Tomlinson C."/>
            <person name="Mitreva M."/>
            <person name="Nelson J."/>
            <person name="Hou S."/>
            <person name="Wollam A."/>
            <person name="Pepin K.H."/>
            <person name="Johnson M."/>
            <person name="Bhonagiri V."/>
            <person name="Nash W.E."/>
            <person name="Warren W."/>
            <person name="Chinwalla A."/>
            <person name="Mardis E.R."/>
            <person name="Wilson R.K."/>
        </authorList>
    </citation>
    <scope>NUCLEOTIDE SEQUENCE [LARGE SCALE GENOMIC DNA]</scope>
    <source>
        <strain evidence="1 2">F0302</strain>
    </source>
</reference>
<dbReference type="Proteomes" id="UP000004079">
    <property type="component" value="Unassembled WGS sequence"/>
</dbReference>
<evidence type="ECO:0000313" key="1">
    <source>
        <dbReference type="EMBL" id="EFB32763.1"/>
    </source>
</evidence>
<comment type="caution">
    <text evidence="1">The sequence shown here is derived from an EMBL/GenBank/DDBJ whole genome shotgun (WGS) entry which is preliminary data.</text>
</comment>
<dbReference type="EMBL" id="ACUZ02000011">
    <property type="protein sequence ID" value="EFB32763.1"/>
    <property type="molecule type" value="Genomic_DNA"/>
</dbReference>
<proteinExistence type="predicted"/>
<name>D1QPJ3_9BACT</name>
<evidence type="ECO:0000313" key="2">
    <source>
        <dbReference type="Proteomes" id="UP000004079"/>
    </source>
</evidence>
<dbReference type="AlphaFoldDB" id="D1QPJ3"/>